<reference evidence="8 9" key="1">
    <citation type="journal article" date="2015" name="Nat. Commun.">
        <title>Outbred genome sequencing and CRISPR/Cas9 gene editing in butterflies.</title>
        <authorList>
            <person name="Li X."/>
            <person name="Fan D."/>
            <person name="Zhang W."/>
            <person name="Liu G."/>
            <person name="Zhang L."/>
            <person name="Zhao L."/>
            <person name="Fang X."/>
            <person name="Chen L."/>
            <person name="Dong Y."/>
            <person name="Chen Y."/>
            <person name="Ding Y."/>
            <person name="Zhao R."/>
            <person name="Feng M."/>
            <person name="Zhu Y."/>
            <person name="Feng Y."/>
            <person name="Jiang X."/>
            <person name="Zhu D."/>
            <person name="Xiang H."/>
            <person name="Feng X."/>
            <person name="Li S."/>
            <person name="Wang J."/>
            <person name="Zhang G."/>
            <person name="Kronforst M.R."/>
            <person name="Wang W."/>
        </authorList>
    </citation>
    <scope>NUCLEOTIDE SEQUENCE [LARGE SCALE GENOMIC DNA]</scope>
    <source>
        <strain evidence="8">Ya'a_city_454_Px</strain>
        <tissue evidence="8">Whole body</tissue>
    </source>
</reference>
<feature type="transmembrane region" description="Helical" evidence="6">
    <location>
        <begin position="766"/>
        <end position="788"/>
    </location>
</feature>
<feature type="transmembrane region" description="Helical" evidence="6">
    <location>
        <begin position="553"/>
        <end position="571"/>
    </location>
</feature>
<evidence type="ECO:0000313" key="9">
    <source>
        <dbReference type="Proteomes" id="UP000053268"/>
    </source>
</evidence>
<feature type="transmembrane region" description="Helical" evidence="6">
    <location>
        <begin position="80"/>
        <end position="98"/>
    </location>
</feature>
<feature type="transmembrane region" description="Helical" evidence="6">
    <location>
        <begin position="390"/>
        <end position="412"/>
    </location>
</feature>
<feature type="transmembrane region" description="Helical" evidence="6">
    <location>
        <begin position="883"/>
        <end position="907"/>
    </location>
</feature>
<dbReference type="GO" id="GO:0015297">
    <property type="term" value="F:antiporter activity"/>
    <property type="evidence" value="ECO:0007669"/>
    <property type="project" value="InterPro"/>
</dbReference>
<feature type="domain" description="Cation/H+ exchanger transmembrane" evidence="7">
    <location>
        <begin position="591"/>
        <end position="968"/>
    </location>
</feature>
<feature type="transmembrane region" description="Helical" evidence="6">
    <location>
        <begin position="356"/>
        <end position="378"/>
    </location>
</feature>
<keyword evidence="4 6" id="KW-1133">Transmembrane helix</keyword>
<feature type="transmembrane region" description="Helical" evidence="6">
    <location>
        <begin position="955"/>
        <end position="974"/>
    </location>
</feature>
<protein>
    <submittedName>
        <fullName evidence="8">Sodium/hydrogen exchanger-like domain-containing protein 1</fullName>
    </submittedName>
</protein>
<feature type="transmembrane region" description="Helical" evidence="6">
    <location>
        <begin position="800"/>
        <end position="819"/>
    </location>
</feature>
<feature type="transmembrane region" description="Helical" evidence="6">
    <location>
        <begin position="105"/>
        <end position="124"/>
    </location>
</feature>
<sequence length="1010" mass="111527">MTVSDGIERNDSKETIKNFYQDFESAKTKRLDANQKSNFAFKLLDILPTKREFKQYIGVILFGITLWATSWFVFQEAVLPGSSIFNLAAMVAVGYVFGHTLERYTTINAMAGMTLVGALFKIFGQTNFIDNPVTNTIDYHLRRIYPVLILTKGPLGWNWPYIKNNSMKVFLLATLPWIVECLSTAIFTHVLLEYPWYWGVHLGAILSSVSPAVVVPTVMAFSAKGLGTKNKIALLVANAGGLDTAFTEGMFGVINSAIFYPSPPAYRIVKALLAIFVGIGLGIGWGILCDILPDHKDPFAATVRSLLIFAGGLLLTYAGGYLGWGGTSGVAIMVCAGTAATRWARRDWPINDNPVATVYKVLWLIFEPMLFTLSGYFLEVSELTLKELGLIVACLFLALIMRLVAAFLISILNRLSIKESLFIAVTWIPKAIVEAVLVRVATDSLWKDGATEQDKKIAKQHANIIIIAILIMTSLGSGLTTILGPVLLSQDFKIRDSGQCAEKNDKRIDTEHHQKEVNTSSPPISNTKVEKVFIENNRVRKQSWFTTIKLDSIHYLTLGVIGILTWGLLWCAFDDDWGWDGKWFRLGAVATVAWASGLVLQELTTLPPLLAALLTGIFARHFGFLDMRHYSHIDAFLRKIYPVIILGKGSLAWDMDYMKNNWKQVVSLGTLPWSAEVVVMALCSHYFLGFPWLWGFLLGSVYASVSCPVIMPLIQRHGTKPDRSQNWPQLVCTAGGTDTALSVGVFGLIFSFMFSNASDLYRYIKAGLALLAGAALGGGWGALARLLPHARDAYVTELRILFVLVGGLFANFFTAALGWGGTGGIAVLACNATAARQWARKGWKLNHNPAATAYRVLWSACEPVLFAYTGTFFVIHSSVTDTMLLGLGILLITLTTRLLIAALVCWNLSIKEKLFICCAWIPKSIVEAVLCPLAIDTLIMKDSDDDHQMKYAEDLMRLVVQAILITTPIGYLLTNHLGPVLLKSKSKNDKDLESHKRTSRDTSIIEDIKL</sequence>
<organism evidence="8 9">
    <name type="scientific">Papilio xuthus</name>
    <name type="common">Asian swallowtail butterfly</name>
    <dbReference type="NCBI Taxonomy" id="66420"/>
    <lineage>
        <taxon>Eukaryota</taxon>
        <taxon>Metazoa</taxon>
        <taxon>Ecdysozoa</taxon>
        <taxon>Arthropoda</taxon>
        <taxon>Hexapoda</taxon>
        <taxon>Insecta</taxon>
        <taxon>Pterygota</taxon>
        <taxon>Neoptera</taxon>
        <taxon>Endopterygota</taxon>
        <taxon>Lepidoptera</taxon>
        <taxon>Glossata</taxon>
        <taxon>Ditrysia</taxon>
        <taxon>Papilionoidea</taxon>
        <taxon>Papilionidae</taxon>
        <taxon>Papilioninae</taxon>
        <taxon>Papilio</taxon>
    </lineage>
</organism>
<feature type="transmembrane region" description="Helical" evidence="6">
    <location>
        <begin position="56"/>
        <end position="74"/>
    </location>
</feature>
<dbReference type="InterPro" id="IPR006153">
    <property type="entry name" value="Cation/H_exchanger_TM"/>
</dbReference>
<dbReference type="InterPro" id="IPR051843">
    <property type="entry name" value="CPA1_transporter"/>
</dbReference>
<feature type="transmembrane region" description="Helical" evidence="6">
    <location>
        <begin position="665"/>
        <end position="687"/>
    </location>
</feature>
<evidence type="ECO:0000256" key="6">
    <source>
        <dbReference type="SAM" id="Phobius"/>
    </source>
</evidence>
<feature type="transmembrane region" description="Helical" evidence="6">
    <location>
        <begin position="583"/>
        <end position="600"/>
    </location>
</feature>
<gene>
    <name evidence="8" type="ORF">RR46_13046</name>
</gene>
<evidence type="ECO:0000313" key="8">
    <source>
        <dbReference type="EMBL" id="KPI93881.1"/>
    </source>
</evidence>
<name>A0A194PKB6_PAPXU</name>
<evidence type="ECO:0000256" key="4">
    <source>
        <dbReference type="ARBA" id="ARBA00022989"/>
    </source>
</evidence>
<dbReference type="Proteomes" id="UP000053268">
    <property type="component" value="Unassembled WGS sequence"/>
</dbReference>
<proteinExistence type="inferred from homology"/>
<dbReference type="PANTHER" id="PTHR31102">
    <property type="match status" value="1"/>
</dbReference>
<keyword evidence="5 6" id="KW-0472">Membrane</keyword>
<dbReference type="GO" id="GO:0016020">
    <property type="term" value="C:membrane"/>
    <property type="evidence" value="ECO:0007669"/>
    <property type="project" value="UniProtKB-SubCell"/>
</dbReference>
<feature type="domain" description="Cation/H+ exchanger transmembrane" evidence="7">
    <location>
        <begin position="101"/>
        <end position="481"/>
    </location>
</feature>
<dbReference type="GO" id="GO:1902600">
    <property type="term" value="P:proton transmembrane transport"/>
    <property type="evidence" value="ECO:0007669"/>
    <property type="project" value="InterPro"/>
</dbReference>
<feature type="transmembrane region" description="Helical" evidence="6">
    <location>
        <begin position="606"/>
        <end position="625"/>
    </location>
</feature>
<feature type="transmembrane region" description="Helical" evidence="6">
    <location>
        <begin position="693"/>
        <end position="714"/>
    </location>
</feature>
<comment type="similarity">
    <text evidence="2">Belongs to the monovalent cation:proton antiporter 1 (CPA1) transporter (TC 2.A.36) family.</text>
</comment>
<feature type="transmembrane region" description="Helical" evidence="6">
    <location>
        <begin position="144"/>
        <end position="162"/>
    </location>
</feature>
<comment type="subcellular location">
    <subcellularLocation>
        <location evidence="1">Membrane</location>
        <topology evidence="1">Multi-pass membrane protein</topology>
    </subcellularLocation>
</comment>
<evidence type="ECO:0000259" key="7">
    <source>
        <dbReference type="Pfam" id="PF00999"/>
    </source>
</evidence>
<accession>A0A194PKB6</accession>
<evidence type="ECO:0000256" key="2">
    <source>
        <dbReference type="ARBA" id="ARBA00007367"/>
    </source>
</evidence>
<keyword evidence="9" id="KW-1185">Reference proteome</keyword>
<dbReference type="Pfam" id="PF00999">
    <property type="entry name" value="Na_H_Exchanger"/>
    <property type="match status" value="2"/>
</dbReference>
<dbReference type="PANTHER" id="PTHR31102:SF1">
    <property type="entry name" value="CATION_H+ EXCHANGER DOMAIN-CONTAINING PROTEIN"/>
    <property type="match status" value="1"/>
</dbReference>
<dbReference type="AlphaFoldDB" id="A0A194PKB6"/>
<dbReference type="STRING" id="66420.A0A194PKB6"/>
<feature type="transmembrane region" description="Helical" evidence="6">
    <location>
        <begin position="735"/>
        <end position="754"/>
    </location>
</feature>
<feature type="transmembrane region" description="Helical" evidence="6">
    <location>
        <begin position="464"/>
        <end position="488"/>
    </location>
</feature>
<keyword evidence="3 6" id="KW-0812">Transmembrane</keyword>
<feature type="transmembrane region" description="Helical" evidence="6">
    <location>
        <begin position="198"/>
        <end position="221"/>
    </location>
</feature>
<dbReference type="EMBL" id="KQ459601">
    <property type="protein sequence ID" value="KPI93881.1"/>
    <property type="molecule type" value="Genomic_DNA"/>
</dbReference>
<evidence type="ECO:0000256" key="3">
    <source>
        <dbReference type="ARBA" id="ARBA00022692"/>
    </source>
</evidence>
<evidence type="ECO:0000256" key="5">
    <source>
        <dbReference type="ARBA" id="ARBA00023136"/>
    </source>
</evidence>
<feature type="transmembrane region" description="Helical" evidence="6">
    <location>
        <begin position="271"/>
        <end position="292"/>
    </location>
</feature>
<feature type="transmembrane region" description="Helical" evidence="6">
    <location>
        <begin position="169"/>
        <end position="192"/>
    </location>
</feature>
<evidence type="ECO:0000256" key="1">
    <source>
        <dbReference type="ARBA" id="ARBA00004141"/>
    </source>
</evidence>
<feature type="transmembrane region" description="Helical" evidence="6">
    <location>
        <begin position="324"/>
        <end position="344"/>
    </location>
</feature>